<comment type="similarity">
    <text evidence="2">Belongs to the mitochondrion-specific ribosomal protein mL41 family.</text>
</comment>
<evidence type="ECO:0000256" key="7">
    <source>
        <dbReference type="PROSITE-ProRule" id="PRU00047"/>
    </source>
</evidence>
<feature type="compositionally biased region" description="Basic and acidic residues" evidence="8">
    <location>
        <begin position="49"/>
        <end position="58"/>
    </location>
</feature>
<dbReference type="SUPFAM" id="SSF57756">
    <property type="entry name" value="Retrovirus zinc finger-like domains"/>
    <property type="match status" value="1"/>
</dbReference>
<evidence type="ECO:0000313" key="11">
    <source>
        <dbReference type="Proteomes" id="UP000655225"/>
    </source>
</evidence>
<dbReference type="GO" id="GO:0003735">
    <property type="term" value="F:structural constituent of ribosome"/>
    <property type="evidence" value="ECO:0007669"/>
    <property type="project" value="InterPro"/>
</dbReference>
<feature type="domain" description="CCHC-type" evidence="9">
    <location>
        <begin position="169"/>
        <end position="184"/>
    </location>
</feature>
<keyword evidence="7" id="KW-0479">Metal-binding</keyword>
<dbReference type="SMART" id="SM00343">
    <property type="entry name" value="ZnF_C2HC"/>
    <property type="match status" value="1"/>
</dbReference>
<evidence type="ECO:0000256" key="6">
    <source>
        <dbReference type="ARBA" id="ARBA00023274"/>
    </source>
</evidence>
<evidence type="ECO:0000256" key="1">
    <source>
        <dbReference type="ARBA" id="ARBA00004173"/>
    </source>
</evidence>
<protein>
    <recommendedName>
        <fullName evidence="9">CCHC-type domain-containing protein</fullName>
    </recommendedName>
</protein>
<keyword evidence="7" id="KW-0862">Zinc</keyword>
<keyword evidence="4" id="KW-0689">Ribosomal protein</keyword>
<dbReference type="Pfam" id="PF09809">
    <property type="entry name" value="MRP-L27"/>
    <property type="match status" value="1"/>
</dbReference>
<dbReference type="GO" id="GO:0008270">
    <property type="term" value="F:zinc ion binding"/>
    <property type="evidence" value="ECO:0007669"/>
    <property type="project" value="UniProtKB-KW"/>
</dbReference>
<keyword evidence="6" id="KW-0687">Ribonucleoprotein</keyword>
<gene>
    <name evidence="10" type="ORF">HHK36_003966</name>
</gene>
<dbReference type="InterPro" id="IPR036875">
    <property type="entry name" value="Znf_CCHC_sf"/>
</dbReference>
<feature type="region of interest" description="Disordered" evidence="8">
    <location>
        <begin position="42"/>
        <end position="67"/>
    </location>
</feature>
<feature type="region of interest" description="Disordered" evidence="8">
    <location>
        <begin position="115"/>
        <end position="159"/>
    </location>
</feature>
<reference evidence="10 11" key="1">
    <citation type="submission" date="2020-04" db="EMBL/GenBank/DDBJ databases">
        <title>Plant Genome Project.</title>
        <authorList>
            <person name="Zhang R.-G."/>
        </authorList>
    </citation>
    <scope>NUCLEOTIDE SEQUENCE [LARGE SCALE GENOMIC DNA]</scope>
    <source>
        <strain evidence="10">YNK0</strain>
        <tissue evidence="10">Leaf</tissue>
    </source>
</reference>
<feature type="compositionally biased region" description="Polar residues" evidence="8">
    <location>
        <begin position="117"/>
        <end position="148"/>
    </location>
</feature>
<evidence type="ECO:0000256" key="3">
    <source>
        <dbReference type="ARBA" id="ARBA00022946"/>
    </source>
</evidence>
<evidence type="ECO:0000259" key="9">
    <source>
        <dbReference type="PROSITE" id="PS50158"/>
    </source>
</evidence>
<evidence type="ECO:0000256" key="5">
    <source>
        <dbReference type="ARBA" id="ARBA00023128"/>
    </source>
</evidence>
<evidence type="ECO:0000256" key="8">
    <source>
        <dbReference type="SAM" id="MobiDB-lite"/>
    </source>
</evidence>
<keyword evidence="11" id="KW-1185">Reference proteome</keyword>
<dbReference type="InterPro" id="IPR001878">
    <property type="entry name" value="Znf_CCHC"/>
</dbReference>
<comment type="caution">
    <text evidence="10">The sequence shown here is derived from an EMBL/GenBank/DDBJ whole genome shotgun (WGS) entry which is preliminary data.</text>
</comment>
<evidence type="ECO:0000313" key="10">
    <source>
        <dbReference type="EMBL" id="KAF8411417.1"/>
    </source>
</evidence>
<dbReference type="Gene3D" id="4.10.60.10">
    <property type="entry name" value="Zinc finger, CCHC-type"/>
    <property type="match status" value="1"/>
</dbReference>
<comment type="subcellular location">
    <subcellularLocation>
        <location evidence="1">Mitochondrion</location>
    </subcellularLocation>
</comment>
<dbReference type="PROSITE" id="PS50158">
    <property type="entry name" value="ZF_CCHC"/>
    <property type="match status" value="1"/>
</dbReference>
<evidence type="ECO:0000256" key="2">
    <source>
        <dbReference type="ARBA" id="ARBA00010152"/>
    </source>
</evidence>
<dbReference type="OrthoDB" id="408933at2759"/>
<dbReference type="AlphaFoldDB" id="A0A834ZS20"/>
<accession>A0A834ZS20</accession>
<name>A0A834ZS20_TETSI</name>
<dbReference type="CDD" id="cd00303">
    <property type="entry name" value="retropepsin_like"/>
    <property type="match status" value="1"/>
</dbReference>
<keyword evidence="3" id="KW-0809">Transit peptide</keyword>
<keyword evidence="7" id="KW-0863">Zinc-finger</keyword>
<dbReference type="Proteomes" id="UP000655225">
    <property type="component" value="Unassembled WGS sequence"/>
</dbReference>
<dbReference type="GO" id="GO:0005762">
    <property type="term" value="C:mitochondrial large ribosomal subunit"/>
    <property type="evidence" value="ECO:0007669"/>
    <property type="project" value="InterPro"/>
</dbReference>
<dbReference type="EMBL" id="JABCRI010000002">
    <property type="protein sequence ID" value="KAF8411417.1"/>
    <property type="molecule type" value="Genomic_DNA"/>
</dbReference>
<keyword evidence="5" id="KW-0496">Mitochondrion</keyword>
<dbReference type="InterPro" id="IPR019189">
    <property type="entry name" value="Ribosomal_mL41"/>
</dbReference>
<dbReference type="PANTHER" id="PTHR21338">
    <property type="entry name" value="MITOCHONDRIAL RIBOSOMAL PROTEIN L41"/>
    <property type="match status" value="1"/>
</dbReference>
<proteinExistence type="inferred from homology"/>
<feature type="region of interest" description="Disordered" evidence="8">
    <location>
        <begin position="200"/>
        <end position="219"/>
    </location>
</feature>
<evidence type="ECO:0000256" key="4">
    <source>
        <dbReference type="ARBA" id="ARBA00022980"/>
    </source>
</evidence>
<sequence length="406" mass="45087">MSTRSGRTFRGKLTDIQRDELLLRIVEQLDSLGTHVNTVETRSYQPTEHSADGVHEDDPGQPNTAEGRAANNEQNVEQQHLQHPKQNPRTARATTLHPESLIDLAHDMMELAGETAAQKTSDVSRSSRPASTNANTLKPSGSRPTQNADPIGKTSIYENTRRGSANAECYKCHERGHYAYECPKRNLHVGIEHGLDANAEDEECDPMDGTYSEEDSDEDVDTSVLNVVRHILSSPKGEEKEDWCRTAIFHTLVNCGISTLVNCGKMVCKLIIDGGSSMNVVSQSTVERLHLKAEQHPRSYKVAWVNKATIPSQKMPLGLILGLGRSMRRKRPSSLDILSSKRGPRDYYKGKNCKPTGFHTRKGGYVVVHEKLPNYVVPDLTDFKLKPYVSQCQSEVQTTEAADTAK</sequence>
<organism evidence="10 11">
    <name type="scientific">Tetracentron sinense</name>
    <name type="common">Spur-leaf</name>
    <dbReference type="NCBI Taxonomy" id="13715"/>
    <lineage>
        <taxon>Eukaryota</taxon>
        <taxon>Viridiplantae</taxon>
        <taxon>Streptophyta</taxon>
        <taxon>Embryophyta</taxon>
        <taxon>Tracheophyta</taxon>
        <taxon>Spermatophyta</taxon>
        <taxon>Magnoliopsida</taxon>
        <taxon>Trochodendrales</taxon>
        <taxon>Trochodendraceae</taxon>
        <taxon>Tetracentron</taxon>
    </lineage>
</organism>
<dbReference type="PANTHER" id="PTHR21338:SF0">
    <property type="entry name" value="LARGE RIBOSOMAL SUBUNIT PROTEIN ML41"/>
    <property type="match status" value="1"/>
</dbReference>
<dbReference type="GO" id="GO:0006412">
    <property type="term" value="P:translation"/>
    <property type="evidence" value="ECO:0007669"/>
    <property type="project" value="TreeGrafter"/>
</dbReference>
<dbReference type="GO" id="GO:0003676">
    <property type="term" value="F:nucleic acid binding"/>
    <property type="evidence" value="ECO:0007669"/>
    <property type="project" value="InterPro"/>
</dbReference>